<protein>
    <submittedName>
        <fullName evidence="2">Uncharacterized protein</fullName>
    </submittedName>
</protein>
<reference evidence="2 3" key="1">
    <citation type="submission" date="2019-12" db="EMBL/GenBank/DDBJ databases">
        <title>Isolation and characterization of three novel carbon monoxide-oxidizing members of Halobacteria from salione crusts and soils.</title>
        <authorList>
            <person name="Myers M.R."/>
            <person name="King G.M."/>
        </authorList>
    </citation>
    <scope>NUCLEOTIDE SEQUENCE [LARGE SCALE GENOMIC DNA]</scope>
    <source>
        <strain evidence="2 3">WSA2</strain>
    </source>
</reference>
<sequence length="61" mass="6285">MSRTVGIEPVRALAFYAAIVLPFLYLPLLANGVTADQLSVLVGLLLANAAALVLGHGHGSK</sequence>
<dbReference type="AlphaFoldDB" id="A0A6B0SYD8"/>
<dbReference type="EMBL" id="WUUS01000005">
    <property type="protein sequence ID" value="MXR41591.1"/>
    <property type="molecule type" value="Genomic_DNA"/>
</dbReference>
<accession>A0A6B0SYD8</accession>
<gene>
    <name evidence="2" type="ORF">GRX01_09600</name>
</gene>
<keyword evidence="3" id="KW-1185">Reference proteome</keyword>
<evidence type="ECO:0000256" key="1">
    <source>
        <dbReference type="SAM" id="Phobius"/>
    </source>
</evidence>
<name>A0A6B0SYD8_9EURY</name>
<feature type="transmembrane region" description="Helical" evidence="1">
    <location>
        <begin position="38"/>
        <end position="55"/>
    </location>
</feature>
<keyword evidence="1" id="KW-0472">Membrane</keyword>
<keyword evidence="1" id="KW-1133">Transmembrane helix</keyword>
<dbReference type="Pfam" id="PF26071">
    <property type="entry name" value="DUF8028"/>
    <property type="match status" value="1"/>
</dbReference>
<organism evidence="2 3">
    <name type="scientific">Halobaculum saliterrae</name>
    <dbReference type="NCBI Taxonomy" id="2073113"/>
    <lineage>
        <taxon>Archaea</taxon>
        <taxon>Methanobacteriati</taxon>
        <taxon>Methanobacteriota</taxon>
        <taxon>Stenosarchaea group</taxon>
        <taxon>Halobacteria</taxon>
        <taxon>Halobacteriales</taxon>
        <taxon>Haloferacaceae</taxon>
        <taxon>Halobaculum</taxon>
    </lineage>
</organism>
<evidence type="ECO:0000313" key="2">
    <source>
        <dbReference type="EMBL" id="MXR41591.1"/>
    </source>
</evidence>
<dbReference type="Proteomes" id="UP000437065">
    <property type="component" value="Unassembled WGS sequence"/>
</dbReference>
<keyword evidence="1" id="KW-0812">Transmembrane</keyword>
<comment type="caution">
    <text evidence="2">The sequence shown here is derived from an EMBL/GenBank/DDBJ whole genome shotgun (WGS) entry which is preliminary data.</text>
</comment>
<evidence type="ECO:0000313" key="3">
    <source>
        <dbReference type="Proteomes" id="UP000437065"/>
    </source>
</evidence>
<proteinExistence type="predicted"/>
<feature type="transmembrane region" description="Helical" evidence="1">
    <location>
        <begin position="12"/>
        <end position="32"/>
    </location>
</feature>
<dbReference type="InterPro" id="IPR058341">
    <property type="entry name" value="DUF8028"/>
</dbReference>